<dbReference type="GO" id="GO:0042273">
    <property type="term" value="P:ribosomal large subunit biogenesis"/>
    <property type="evidence" value="ECO:0007669"/>
    <property type="project" value="TreeGrafter"/>
</dbReference>
<keyword evidence="4" id="KW-1185">Reference proteome</keyword>
<dbReference type="Proteomes" id="UP001162029">
    <property type="component" value="Unassembled WGS sequence"/>
</dbReference>
<feature type="region of interest" description="Disordered" evidence="1">
    <location>
        <begin position="54"/>
        <end position="80"/>
    </location>
</feature>
<dbReference type="PANTHER" id="PTHR13182:SF8">
    <property type="entry name" value="CYTOPLASMIC 60S SUBUNIT BIOGENESIS FACTOR ZNF622"/>
    <property type="match status" value="1"/>
</dbReference>
<accession>A0AAV0UP95</accession>
<dbReference type="PANTHER" id="PTHR13182">
    <property type="entry name" value="ZINC FINGER PROTEIN 622"/>
    <property type="match status" value="1"/>
</dbReference>
<evidence type="ECO:0000256" key="1">
    <source>
        <dbReference type="SAM" id="MobiDB-lite"/>
    </source>
</evidence>
<organism evidence="3 4">
    <name type="scientific">Peronospora destructor</name>
    <dbReference type="NCBI Taxonomy" id="86335"/>
    <lineage>
        <taxon>Eukaryota</taxon>
        <taxon>Sar</taxon>
        <taxon>Stramenopiles</taxon>
        <taxon>Oomycota</taxon>
        <taxon>Peronosporomycetes</taxon>
        <taxon>Peronosporales</taxon>
        <taxon>Peronosporaceae</taxon>
        <taxon>Peronospora</taxon>
    </lineage>
</organism>
<dbReference type="GO" id="GO:0030687">
    <property type="term" value="C:preribosome, large subunit precursor"/>
    <property type="evidence" value="ECO:0007669"/>
    <property type="project" value="TreeGrafter"/>
</dbReference>
<feature type="compositionally biased region" description="Basic and acidic residues" evidence="1">
    <location>
        <begin position="71"/>
        <end position="80"/>
    </location>
</feature>
<evidence type="ECO:0000313" key="3">
    <source>
        <dbReference type="EMBL" id="CAI5738701.1"/>
    </source>
</evidence>
<gene>
    <name evidence="3" type="ORF">PDE001_LOCUS6984</name>
</gene>
<proteinExistence type="predicted"/>
<evidence type="ECO:0000313" key="4">
    <source>
        <dbReference type="Proteomes" id="UP001162029"/>
    </source>
</evidence>
<dbReference type="InterPro" id="IPR040025">
    <property type="entry name" value="Znf622/Rei1/Reh1"/>
</dbReference>
<dbReference type="EMBL" id="CANTFM010001373">
    <property type="protein sequence ID" value="CAI5738701.1"/>
    <property type="molecule type" value="Genomic_DNA"/>
</dbReference>
<feature type="domain" description="C2H2-type" evidence="2">
    <location>
        <begin position="4"/>
        <end position="26"/>
    </location>
</feature>
<comment type="caution">
    <text evidence="3">The sequence shown here is derived from an EMBL/GenBank/DDBJ whole genome shotgun (WGS) entry which is preliminary data.</text>
</comment>
<protein>
    <recommendedName>
        <fullName evidence="2">C2H2-type domain-containing protein</fullName>
    </recommendedName>
</protein>
<evidence type="ECO:0000259" key="2">
    <source>
        <dbReference type="PROSITE" id="PS00028"/>
    </source>
</evidence>
<sequence>MFTCTACRLEFASPVEQKDHFRMDWHRYNLKRKVVELPPVSEEQFGFRMRKVREEKEAQVANDPKQKQRARKEEDQEGRN</sequence>
<name>A0AAV0UP95_9STRA</name>
<dbReference type="PROSITE" id="PS00028">
    <property type="entry name" value="ZINC_FINGER_C2H2_1"/>
    <property type="match status" value="1"/>
</dbReference>
<dbReference type="AlphaFoldDB" id="A0AAV0UP95"/>
<dbReference type="InterPro" id="IPR013087">
    <property type="entry name" value="Znf_C2H2_type"/>
</dbReference>
<reference evidence="3" key="1">
    <citation type="submission" date="2022-12" db="EMBL/GenBank/DDBJ databases">
        <authorList>
            <person name="Webb A."/>
        </authorList>
    </citation>
    <scope>NUCLEOTIDE SEQUENCE</scope>
    <source>
        <strain evidence="3">Pd1</strain>
    </source>
</reference>